<dbReference type="EMBL" id="AP018732">
    <property type="protein sequence ID" value="BBE41757.1"/>
    <property type="molecule type" value="Genomic_DNA"/>
</dbReference>
<dbReference type="InterPro" id="IPR041120">
    <property type="entry name" value="PIN_9"/>
</dbReference>
<dbReference type="InterPro" id="IPR029060">
    <property type="entry name" value="PIN-like_dom_sf"/>
</dbReference>
<evidence type="ECO:0000313" key="3">
    <source>
        <dbReference type="Proteomes" id="UP000509448"/>
    </source>
</evidence>
<dbReference type="SUPFAM" id="SSF88723">
    <property type="entry name" value="PIN domain-like"/>
    <property type="match status" value="1"/>
</dbReference>
<accession>A0A4P2VC89</accession>
<organism evidence="2 3">
    <name type="scientific">Conexivisphaera calida</name>
    <dbReference type="NCBI Taxonomy" id="1874277"/>
    <lineage>
        <taxon>Archaea</taxon>
        <taxon>Nitrososphaerota</taxon>
        <taxon>Conexivisphaeria</taxon>
        <taxon>Conexivisphaerales</taxon>
        <taxon>Conexivisphaeraceae</taxon>
        <taxon>Conexivisphaera</taxon>
    </lineage>
</organism>
<gene>
    <name evidence="2" type="ORF">NAS2_0366</name>
</gene>
<sequence length="134" mass="14199">MPDTSFLVQLAGPGGRATMEGLERELGRPRFIVPSCVLNELMALSRSLPEADLALEFARGMEVVDAEGRPDDVVLDVASAVGGIVAAMDKGILREARRRGLATLTLHGGMPVISGSGGTRRARGFSASQPHRIY</sequence>
<proteinExistence type="predicted"/>
<reference evidence="2 3" key="1">
    <citation type="journal article" date="2019" name="ISME J.">
        <title>Isolation and characterization of a thermophilic sulfur- and iron-reducing thaumarchaeote from a terrestrial acidic hot spring.</title>
        <authorList>
            <person name="Kato S."/>
            <person name="Itoh T."/>
            <person name="Yuki M."/>
            <person name="Nagamori M."/>
            <person name="Ohnishi M."/>
            <person name="Uematsu K."/>
            <person name="Suzuki K."/>
            <person name="Takashina T."/>
            <person name="Ohkuma M."/>
        </authorList>
    </citation>
    <scope>NUCLEOTIDE SEQUENCE [LARGE SCALE GENOMIC DNA]</scope>
    <source>
        <strain evidence="2 3">NAS-02</strain>
    </source>
</reference>
<dbReference type="Proteomes" id="UP000509448">
    <property type="component" value="Chromosome"/>
</dbReference>
<dbReference type="KEGG" id="ccai:NAS2_0366"/>
<keyword evidence="3" id="KW-1185">Reference proteome</keyword>
<protein>
    <recommendedName>
        <fullName evidence="1">VapC9 PIN-like domain-containing protein</fullName>
    </recommendedName>
</protein>
<name>A0A4P2VC89_9ARCH</name>
<dbReference type="Gene3D" id="3.40.50.1010">
    <property type="entry name" value="5'-nuclease"/>
    <property type="match status" value="1"/>
</dbReference>
<evidence type="ECO:0000313" key="2">
    <source>
        <dbReference type="EMBL" id="BBE41757.1"/>
    </source>
</evidence>
<feature type="domain" description="VapC9 PIN-like" evidence="1">
    <location>
        <begin position="18"/>
        <end position="103"/>
    </location>
</feature>
<dbReference type="Pfam" id="PF18477">
    <property type="entry name" value="PIN_9"/>
    <property type="match status" value="1"/>
</dbReference>
<dbReference type="AlphaFoldDB" id="A0A4P2VC89"/>
<evidence type="ECO:0000259" key="1">
    <source>
        <dbReference type="Pfam" id="PF18477"/>
    </source>
</evidence>